<evidence type="ECO:0000313" key="3">
    <source>
        <dbReference type="EMBL" id="ETW97032.1"/>
    </source>
</evidence>
<protein>
    <recommendedName>
        <fullName evidence="5">Citrate synthase</fullName>
    </recommendedName>
</protein>
<dbReference type="Proteomes" id="UP000019141">
    <property type="component" value="Unassembled WGS sequence"/>
</dbReference>
<dbReference type="InterPro" id="IPR016142">
    <property type="entry name" value="Citrate_synth-like_lrg_a-sub"/>
</dbReference>
<evidence type="ECO:0000313" key="4">
    <source>
        <dbReference type="Proteomes" id="UP000019141"/>
    </source>
</evidence>
<name>W4LGA2_ENTF1</name>
<dbReference type="GO" id="GO:0006099">
    <property type="term" value="P:tricarboxylic acid cycle"/>
    <property type="evidence" value="ECO:0007669"/>
    <property type="project" value="TreeGrafter"/>
</dbReference>
<dbReference type="GO" id="GO:0046912">
    <property type="term" value="F:acyltransferase activity, acyl groups converted into alkyl on transfer"/>
    <property type="evidence" value="ECO:0007669"/>
    <property type="project" value="InterPro"/>
</dbReference>
<dbReference type="GO" id="GO:0005975">
    <property type="term" value="P:carbohydrate metabolic process"/>
    <property type="evidence" value="ECO:0007669"/>
    <property type="project" value="TreeGrafter"/>
</dbReference>
<gene>
    <name evidence="3" type="ORF">ETSY1_24205</name>
</gene>
<reference evidence="3 4" key="1">
    <citation type="journal article" date="2014" name="Nature">
        <title>An environmental bacterial taxon with a large and distinct metabolic repertoire.</title>
        <authorList>
            <person name="Wilson M.C."/>
            <person name="Mori T."/>
            <person name="Ruckert C."/>
            <person name="Uria A.R."/>
            <person name="Helf M.J."/>
            <person name="Takada K."/>
            <person name="Gernert C."/>
            <person name="Steffens U.A."/>
            <person name="Heycke N."/>
            <person name="Schmitt S."/>
            <person name="Rinke C."/>
            <person name="Helfrich E.J."/>
            <person name="Brachmann A.O."/>
            <person name="Gurgui C."/>
            <person name="Wakimoto T."/>
            <person name="Kracht M."/>
            <person name="Crusemann M."/>
            <person name="Hentschel U."/>
            <person name="Abe I."/>
            <person name="Matsunaga S."/>
            <person name="Kalinowski J."/>
            <person name="Takeyama H."/>
            <person name="Piel J."/>
        </authorList>
    </citation>
    <scope>NUCLEOTIDE SEQUENCE [LARGE SCALE GENOMIC DNA]</scope>
    <source>
        <strain evidence="4">TSY1</strain>
    </source>
</reference>
<dbReference type="Gene3D" id="1.10.580.10">
    <property type="entry name" value="Citrate Synthase, domain 1"/>
    <property type="match status" value="1"/>
</dbReference>
<feature type="non-terminal residue" evidence="3">
    <location>
        <position position="154"/>
    </location>
</feature>
<evidence type="ECO:0000256" key="1">
    <source>
        <dbReference type="ARBA" id="ARBA00010566"/>
    </source>
</evidence>
<comment type="caution">
    <text evidence="3">The sequence shown here is derived from an EMBL/GenBank/DDBJ whole genome shotgun (WGS) entry which is preliminary data.</text>
</comment>
<dbReference type="Pfam" id="PF00285">
    <property type="entry name" value="Citrate_synt"/>
    <property type="match status" value="1"/>
</dbReference>
<dbReference type="SUPFAM" id="SSF48256">
    <property type="entry name" value="Citrate synthase"/>
    <property type="match status" value="1"/>
</dbReference>
<organism evidence="3 4">
    <name type="scientific">Entotheonella factor</name>
    <dbReference type="NCBI Taxonomy" id="1429438"/>
    <lineage>
        <taxon>Bacteria</taxon>
        <taxon>Pseudomonadati</taxon>
        <taxon>Nitrospinota/Tectimicrobiota group</taxon>
        <taxon>Candidatus Tectimicrobiota</taxon>
        <taxon>Candidatus Entotheonellia</taxon>
        <taxon>Candidatus Entotheonellales</taxon>
        <taxon>Candidatus Entotheonellaceae</taxon>
        <taxon>Candidatus Entotheonella</taxon>
    </lineage>
</organism>
<dbReference type="PANTHER" id="PTHR11739">
    <property type="entry name" value="CITRATE SYNTHASE"/>
    <property type="match status" value="1"/>
</dbReference>
<dbReference type="InterPro" id="IPR036969">
    <property type="entry name" value="Citrate_synthase_sf"/>
</dbReference>
<keyword evidence="2" id="KW-0808">Transferase</keyword>
<keyword evidence="4" id="KW-1185">Reference proteome</keyword>
<proteinExistence type="inferred from homology"/>
<dbReference type="AlphaFoldDB" id="W4LGA2"/>
<accession>W4LGA2</accession>
<evidence type="ECO:0008006" key="5">
    <source>
        <dbReference type="Google" id="ProtNLM"/>
    </source>
</evidence>
<sequence length="154" mass="16727">MADATENVISGLEGILACESSIAYIDGNVPELSFRGYQIQDIAQTLTYEQITFLIWHDRIPEGDELNQFQADLASRRTVPQPVFDLLKAMPASAHPMAGLRTAVSMLGALDENADDISAEDNLRKAMNLTAQMPTIVAAQARLQQGNEPIAPDA</sequence>
<evidence type="ECO:0000256" key="2">
    <source>
        <dbReference type="ARBA" id="ARBA00022679"/>
    </source>
</evidence>
<dbReference type="PANTHER" id="PTHR11739:SF4">
    <property type="entry name" value="CITRATE SYNTHASE, PEROXISOMAL"/>
    <property type="match status" value="1"/>
</dbReference>
<dbReference type="HOGENOM" id="CLU_1707903_0_0_7"/>
<comment type="similarity">
    <text evidence="1">Belongs to the citrate synthase family.</text>
</comment>
<dbReference type="EMBL" id="AZHW01000714">
    <property type="protein sequence ID" value="ETW97032.1"/>
    <property type="molecule type" value="Genomic_DNA"/>
</dbReference>
<dbReference type="InterPro" id="IPR002020">
    <property type="entry name" value="Citrate_synthase"/>
</dbReference>
<dbReference type="GO" id="GO:0005829">
    <property type="term" value="C:cytosol"/>
    <property type="evidence" value="ECO:0007669"/>
    <property type="project" value="TreeGrafter"/>
</dbReference>